<dbReference type="SUPFAM" id="SSF55729">
    <property type="entry name" value="Acyl-CoA N-acyltransferases (Nat)"/>
    <property type="match status" value="1"/>
</dbReference>
<keyword evidence="8" id="KW-1185">Reference proteome</keyword>
<dbReference type="PANTHER" id="PTHR42921:SF1">
    <property type="entry name" value="ACETOACETYL-COA SYNTHETASE"/>
    <property type="match status" value="1"/>
</dbReference>
<evidence type="ECO:0000259" key="6">
    <source>
        <dbReference type="PROSITE" id="PS51186"/>
    </source>
</evidence>
<reference evidence="7 8" key="1">
    <citation type="submission" date="2019-03" db="EMBL/GenBank/DDBJ databases">
        <title>Genomic Encyclopedia of Type Strains, Phase IV (KMG-IV): sequencing the most valuable type-strain genomes for metagenomic binning, comparative biology and taxonomic classification.</title>
        <authorList>
            <person name="Goeker M."/>
        </authorList>
    </citation>
    <scope>NUCLEOTIDE SEQUENCE [LARGE SCALE GENOMIC DNA]</scope>
    <source>
        <strain evidence="7 8">DSM 25903</strain>
    </source>
</reference>
<keyword evidence="4" id="KW-0067">ATP-binding</keyword>
<dbReference type="GO" id="GO:0016747">
    <property type="term" value="F:acyltransferase activity, transferring groups other than amino-acyl groups"/>
    <property type="evidence" value="ECO:0007669"/>
    <property type="project" value="InterPro"/>
</dbReference>
<dbReference type="PANTHER" id="PTHR42921">
    <property type="entry name" value="ACETOACETYL-COA SYNTHETASE"/>
    <property type="match status" value="1"/>
</dbReference>
<dbReference type="GO" id="GO:0006629">
    <property type="term" value="P:lipid metabolic process"/>
    <property type="evidence" value="ECO:0007669"/>
    <property type="project" value="InterPro"/>
</dbReference>
<comment type="similarity">
    <text evidence="1">Belongs to the ATP-dependent AMP-binding enzyme family.</text>
</comment>
<comment type="caution">
    <text evidence="7">The sequence shown here is derived from an EMBL/GenBank/DDBJ whole genome shotgun (WGS) entry which is preliminary data.</text>
</comment>
<dbReference type="InterPro" id="IPR000182">
    <property type="entry name" value="GNAT_dom"/>
</dbReference>
<dbReference type="Pfam" id="PF00501">
    <property type="entry name" value="AMP-binding"/>
    <property type="match status" value="1"/>
</dbReference>
<dbReference type="Gene3D" id="1.10.1200.10">
    <property type="entry name" value="ACP-like"/>
    <property type="match status" value="1"/>
</dbReference>
<dbReference type="SUPFAM" id="SSF56801">
    <property type="entry name" value="Acetyl-CoA synthetase-like"/>
    <property type="match status" value="1"/>
</dbReference>
<evidence type="ECO:0000256" key="4">
    <source>
        <dbReference type="ARBA" id="ARBA00022840"/>
    </source>
</evidence>
<organism evidence="7 8">
    <name type="scientific">Enterovirga rhinocerotis</name>
    <dbReference type="NCBI Taxonomy" id="1339210"/>
    <lineage>
        <taxon>Bacteria</taxon>
        <taxon>Pseudomonadati</taxon>
        <taxon>Pseudomonadota</taxon>
        <taxon>Alphaproteobacteria</taxon>
        <taxon>Hyphomicrobiales</taxon>
        <taxon>Methylobacteriaceae</taxon>
        <taxon>Enterovirga</taxon>
    </lineage>
</organism>
<sequence length="1015" mass="110793">MRSPSQVEQFIAFCHGRSNAPAGDFEAFERWSVAEFRLFWRDFLDWSAIAWSGSAEPVCVGDLCETARFFPEIELNYADIVLSPDDTDAVAITAARRGRPDEIITRRQLRRRVVRLAAHLERLGIRSGDRVVAIARNRPEAVIAALAAAAIGATFSSCSQEMGAEAILARFSALGAGVLLAHVAAEPWDAGEPLATRVCEVAARLPGLRHLVALDPSPVLDVALPVSSYEEIMAGADDEEIAAPLPRLPFNHPLFILFSSGTTGQPKCIVHGAGGTLLEHLKEHRLHCDLKAGDRLYFHTGCAWMMWNWQLTALASGAEIVLFDGPIEGPGTLWDLVERLGVTVFGTSPTYLQLCERTGYRPGAAHRLDALRSVLSTGSVLYDRQFDWFERHVKPIPLQSISGGTDILGCFVLGLPLRPVTRGEAQSRSLALDVRAIPAREGDAIGELVCANPFPSRPLGFFGDDGSAFHRAYFSQNPPFWTHGDLIAFGPSGGARLHGRSDDVMNIKGIRIGPAEIYAILKRIDGIADSMAVEREHPSEGSDLVLLVVLDEDRKLDAELLRTVRRELAEQGSTAFVPALCVQVPELPETISGKRSETSVRDLVNNRPVRNAAALRNPGSLGTIQARIEEATSARATGPEGAAATATSPEGIRDLIRSELRIELGLDDSFLDAGADSLAIVHILLRLQETSGHALSIDDLLASPSPRGIAALFEGGASAGGGPPTGAEATSIRAARPEDLDEICALLDRGFPGGHVARSEWRRIAATRWTEDDLGYGLVLLAGGQIVGFLGTLFADRPRDDGTTALVCNLTSWYVEPAYRSAGALLMAAAMRRRDVIYTSLTPAPTVEPILSGIGFTPYAHLEFYGPRLKPLTVLFPGIRVNAIPAIVRERIGTRQHRVFDNNQHDSLLHLFVEDRYGDLYLIAKRRKMAWNKISVVVSEVIYADNIELFRRSFDAIANYVLLKQRSVLVSVESRHAPPKSRPLRRSKQSRYIYPGPPEDDRFYGVFSEFSILDV</sequence>
<dbReference type="NCBIfam" id="TIGR01217">
    <property type="entry name" value="ac_ac_CoA_syn"/>
    <property type="match status" value="1"/>
</dbReference>
<evidence type="ECO:0000256" key="1">
    <source>
        <dbReference type="ARBA" id="ARBA00006432"/>
    </source>
</evidence>
<evidence type="ECO:0000313" key="8">
    <source>
        <dbReference type="Proteomes" id="UP000295122"/>
    </source>
</evidence>
<name>A0A4V3DZ54_9HYPH</name>
<dbReference type="Pfam" id="PF00550">
    <property type="entry name" value="PP-binding"/>
    <property type="match status" value="1"/>
</dbReference>
<dbReference type="InterPro" id="IPR045851">
    <property type="entry name" value="AMP-bd_C_sf"/>
</dbReference>
<dbReference type="PROSITE" id="PS50075">
    <property type="entry name" value="CARRIER"/>
    <property type="match status" value="1"/>
</dbReference>
<dbReference type="SUPFAM" id="SSF47336">
    <property type="entry name" value="ACP-like"/>
    <property type="match status" value="1"/>
</dbReference>
<keyword evidence="2" id="KW-0436">Ligase</keyword>
<dbReference type="InterPro" id="IPR020845">
    <property type="entry name" value="AMP-binding_CS"/>
</dbReference>
<dbReference type="InterPro" id="IPR042099">
    <property type="entry name" value="ANL_N_sf"/>
</dbReference>
<dbReference type="PROSITE" id="PS51186">
    <property type="entry name" value="GNAT"/>
    <property type="match status" value="1"/>
</dbReference>
<dbReference type="OrthoDB" id="9803968at2"/>
<dbReference type="Gene3D" id="3.30.300.30">
    <property type="match status" value="1"/>
</dbReference>
<feature type="domain" description="N-acetyltransferase" evidence="6">
    <location>
        <begin position="730"/>
        <end position="877"/>
    </location>
</feature>
<dbReference type="GO" id="GO:0030729">
    <property type="term" value="F:acetoacetate-CoA ligase activity"/>
    <property type="evidence" value="ECO:0007669"/>
    <property type="project" value="InterPro"/>
</dbReference>
<dbReference type="InterPro" id="IPR009081">
    <property type="entry name" value="PP-bd_ACP"/>
</dbReference>
<accession>A0A4V3DZ54</accession>
<dbReference type="InterPro" id="IPR005914">
    <property type="entry name" value="Acac_CoA_synth"/>
</dbReference>
<evidence type="ECO:0000259" key="5">
    <source>
        <dbReference type="PROSITE" id="PS50075"/>
    </source>
</evidence>
<dbReference type="InterPro" id="IPR025110">
    <property type="entry name" value="AMP-bd_C"/>
</dbReference>
<dbReference type="GO" id="GO:0005524">
    <property type="term" value="F:ATP binding"/>
    <property type="evidence" value="ECO:0007669"/>
    <property type="project" value="UniProtKB-KW"/>
</dbReference>
<dbReference type="InterPro" id="IPR016181">
    <property type="entry name" value="Acyl_CoA_acyltransferase"/>
</dbReference>
<evidence type="ECO:0000256" key="3">
    <source>
        <dbReference type="ARBA" id="ARBA00022741"/>
    </source>
</evidence>
<evidence type="ECO:0000256" key="2">
    <source>
        <dbReference type="ARBA" id="ARBA00022598"/>
    </source>
</evidence>
<evidence type="ECO:0000313" key="7">
    <source>
        <dbReference type="EMBL" id="TDR94679.1"/>
    </source>
</evidence>
<feature type="domain" description="Carrier" evidence="5">
    <location>
        <begin position="643"/>
        <end position="717"/>
    </location>
</feature>
<dbReference type="RefSeq" id="WP_133769548.1">
    <property type="nucleotide sequence ID" value="NZ_SNZR01000011.1"/>
</dbReference>
<gene>
    <name evidence="7" type="ORF">EV668_1967</name>
</gene>
<proteinExistence type="inferred from homology"/>
<dbReference type="InterPro" id="IPR036736">
    <property type="entry name" value="ACP-like_sf"/>
</dbReference>
<protein>
    <submittedName>
        <fullName evidence="7">Acetoacetyl-CoA synthetase</fullName>
    </submittedName>
</protein>
<keyword evidence="3" id="KW-0547">Nucleotide-binding</keyword>
<dbReference type="InterPro" id="IPR000873">
    <property type="entry name" value="AMP-dep_synth/lig_dom"/>
</dbReference>
<dbReference type="AlphaFoldDB" id="A0A4V3DZ54"/>
<dbReference type="Pfam" id="PF13193">
    <property type="entry name" value="AMP-binding_C"/>
    <property type="match status" value="1"/>
</dbReference>
<dbReference type="Gene3D" id="3.40.630.30">
    <property type="match status" value="1"/>
</dbReference>
<dbReference type="Gene3D" id="3.40.50.12780">
    <property type="entry name" value="N-terminal domain of ligase-like"/>
    <property type="match status" value="1"/>
</dbReference>
<dbReference type="Proteomes" id="UP000295122">
    <property type="component" value="Unassembled WGS sequence"/>
</dbReference>
<dbReference type="PROSITE" id="PS00455">
    <property type="entry name" value="AMP_BINDING"/>
    <property type="match status" value="1"/>
</dbReference>
<dbReference type="EMBL" id="SNZR01000011">
    <property type="protein sequence ID" value="TDR94679.1"/>
    <property type="molecule type" value="Genomic_DNA"/>
</dbReference>